<protein>
    <recommendedName>
        <fullName evidence="7">Enkurin domain-containing protein</fullName>
    </recommendedName>
</protein>
<evidence type="ECO:0000256" key="4">
    <source>
        <dbReference type="ARBA" id="ARBA00023212"/>
    </source>
</evidence>
<evidence type="ECO:0000256" key="1">
    <source>
        <dbReference type="ARBA" id="ARBA00004138"/>
    </source>
</evidence>
<comment type="caution">
    <text evidence="8">The sequence shown here is derived from an EMBL/GenBank/DDBJ whole genome shotgun (WGS) entry which is preliminary data.</text>
</comment>
<proteinExistence type="predicted"/>
<gene>
    <name evidence="8" type="ORF">CEUSTIGMA_g10520.t1</name>
</gene>
<evidence type="ECO:0000256" key="2">
    <source>
        <dbReference type="ARBA" id="ARBA00004245"/>
    </source>
</evidence>
<keyword evidence="9" id="KW-1185">Reference proteome</keyword>
<feature type="region of interest" description="Disordered" evidence="6">
    <location>
        <begin position="119"/>
        <end position="144"/>
    </location>
</feature>
<dbReference type="GO" id="GO:0005881">
    <property type="term" value="C:cytoplasmic microtubule"/>
    <property type="evidence" value="ECO:0007669"/>
    <property type="project" value="TreeGrafter"/>
</dbReference>
<dbReference type="InterPro" id="IPR052102">
    <property type="entry name" value="Enkurin_domain-protein"/>
</dbReference>
<accession>A0A250XJ39</accession>
<dbReference type="PANTHER" id="PTHR21490">
    <property type="entry name" value="ENKURIN-RELATED"/>
    <property type="match status" value="1"/>
</dbReference>
<dbReference type="GO" id="GO:0005929">
    <property type="term" value="C:cilium"/>
    <property type="evidence" value="ECO:0007669"/>
    <property type="project" value="UniProtKB-SubCell"/>
</dbReference>
<feature type="region of interest" description="Disordered" evidence="6">
    <location>
        <begin position="1"/>
        <end position="27"/>
    </location>
</feature>
<dbReference type="Pfam" id="PF13864">
    <property type="entry name" value="Enkurin"/>
    <property type="match status" value="1"/>
</dbReference>
<keyword evidence="5" id="KW-0966">Cell projection</keyword>
<reference evidence="8 9" key="1">
    <citation type="submission" date="2017-08" db="EMBL/GenBank/DDBJ databases">
        <title>Acidophilic green algal genome provides insights into adaptation to an acidic environment.</title>
        <authorList>
            <person name="Hirooka S."/>
            <person name="Hirose Y."/>
            <person name="Kanesaki Y."/>
            <person name="Higuchi S."/>
            <person name="Fujiwara T."/>
            <person name="Onuma R."/>
            <person name="Era A."/>
            <person name="Ohbayashi R."/>
            <person name="Uzuka A."/>
            <person name="Nozaki H."/>
            <person name="Yoshikawa H."/>
            <person name="Miyagishima S.Y."/>
        </authorList>
    </citation>
    <scope>NUCLEOTIDE SEQUENCE [LARGE SCALE GENOMIC DNA]</scope>
    <source>
        <strain evidence="8 9">NIES-2499</strain>
    </source>
</reference>
<dbReference type="Proteomes" id="UP000232323">
    <property type="component" value="Unassembled WGS sequence"/>
</dbReference>
<dbReference type="PANTHER" id="PTHR21490:SF2">
    <property type="entry name" value="ENKURIN DOMAIN-CONTAINING PROTEIN 1"/>
    <property type="match status" value="1"/>
</dbReference>
<dbReference type="STRING" id="1157962.A0A250XJ39"/>
<evidence type="ECO:0000313" key="8">
    <source>
        <dbReference type="EMBL" id="GAX83094.1"/>
    </source>
</evidence>
<dbReference type="PROSITE" id="PS51665">
    <property type="entry name" value="ENKURIN"/>
    <property type="match status" value="1"/>
</dbReference>
<feature type="region of interest" description="Disordered" evidence="6">
    <location>
        <begin position="45"/>
        <end position="71"/>
    </location>
</feature>
<keyword evidence="3" id="KW-0963">Cytoplasm</keyword>
<feature type="compositionally biased region" description="Low complexity" evidence="6">
    <location>
        <begin position="1"/>
        <end position="13"/>
    </location>
</feature>
<dbReference type="AlphaFoldDB" id="A0A250XJ39"/>
<evidence type="ECO:0000259" key="7">
    <source>
        <dbReference type="PROSITE" id="PS51665"/>
    </source>
</evidence>
<sequence length="292" mass="32791">MASKPPKIFIKSKSGADRDEESIYNKINPPSGVAPIVRTYVIQPVVSPTGEQQPSAPSPTGARKMHDDSSQIQNILNPVHGPRDAQIRAGIKPPNHAKSNISAVKEQSSLNQLRKMAVQEEKSFPRGQGARSTSAPTRKPIQRQCSVEAGEGGRDFLNENKLVAGMPPIRLPRINSTKDDGLKYLHKPDFGRVPTYLLQRKIDLIDQQESEMRAREAALIPPGMRLLPEDERLETLTVLQKNRHEVERALQALPLRIETPGQIRRRDELERRLREIEEGLKVFARPKVLVKM</sequence>
<dbReference type="OrthoDB" id="10264920at2759"/>
<organism evidence="8 9">
    <name type="scientific">Chlamydomonas eustigma</name>
    <dbReference type="NCBI Taxonomy" id="1157962"/>
    <lineage>
        <taxon>Eukaryota</taxon>
        <taxon>Viridiplantae</taxon>
        <taxon>Chlorophyta</taxon>
        <taxon>core chlorophytes</taxon>
        <taxon>Chlorophyceae</taxon>
        <taxon>CS clade</taxon>
        <taxon>Chlamydomonadales</taxon>
        <taxon>Chlamydomonadaceae</taxon>
        <taxon>Chlamydomonas</taxon>
    </lineage>
</organism>
<dbReference type="EMBL" id="BEGY01000091">
    <property type="protein sequence ID" value="GAX83094.1"/>
    <property type="molecule type" value="Genomic_DNA"/>
</dbReference>
<evidence type="ECO:0000313" key="9">
    <source>
        <dbReference type="Proteomes" id="UP000232323"/>
    </source>
</evidence>
<keyword evidence="4" id="KW-0206">Cytoskeleton</keyword>
<feature type="compositionally biased region" description="Basic and acidic residues" evidence="6">
    <location>
        <begin position="14"/>
        <end position="23"/>
    </location>
</feature>
<name>A0A250XJ39_9CHLO</name>
<evidence type="ECO:0000256" key="6">
    <source>
        <dbReference type="SAM" id="MobiDB-lite"/>
    </source>
</evidence>
<evidence type="ECO:0000256" key="5">
    <source>
        <dbReference type="ARBA" id="ARBA00023273"/>
    </source>
</evidence>
<evidence type="ECO:0000256" key="3">
    <source>
        <dbReference type="ARBA" id="ARBA00022490"/>
    </source>
</evidence>
<dbReference type="InterPro" id="IPR027012">
    <property type="entry name" value="Enkurin_dom"/>
</dbReference>
<feature type="domain" description="Enkurin" evidence="7">
    <location>
        <begin position="199"/>
        <end position="291"/>
    </location>
</feature>
<comment type="subcellular location">
    <subcellularLocation>
        <location evidence="1">Cell projection</location>
        <location evidence="1">Cilium</location>
    </subcellularLocation>
    <subcellularLocation>
        <location evidence="2">Cytoplasm</location>
        <location evidence="2">Cytoskeleton</location>
    </subcellularLocation>
</comment>